<protein>
    <submittedName>
        <fullName evidence="2">Cell division protein FtsK</fullName>
    </submittedName>
</protein>
<dbReference type="EMBL" id="BMFV01000002">
    <property type="protein sequence ID" value="GGH75354.1"/>
    <property type="molecule type" value="Genomic_DNA"/>
</dbReference>
<reference evidence="2" key="2">
    <citation type="submission" date="2020-09" db="EMBL/GenBank/DDBJ databases">
        <authorList>
            <person name="Sun Q."/>
            <person name="Zhou Y."/>
        </authorList>
    </citation>
    <scope>NUCLEOTIDE SEQUENCE</scope>
    <source>
        <strain evidence="2">CGMCC 1.12777</strain>
    </source>
</reference>
<keyword evidence="3" id="KW-1185">Reference proteome</keyword>
<dbReference type="AlphaFoldDB" id="A0A8J2ZSX8"/>
<evidence type="ECO:0000313" key="2">
    <source>
        <dbReference type="EMBL" id="GGH75354.1"/>
    </source>
</evidence>
<keyword evidence="2" id="KW-0132">Cell division</keyword>
<feature type="region of interest" description="Disordered" evidence="1">
    <location>
        <begin position="29"/>
        <end position="50"/>
    </location>
</feature>
<evidence type="ECO:0000256" key="1">
    <source>
        <dbReference type="SAM" id="MobiDB-lite"/>
    </source>
</evidence>
<dbReference type="InterPro" id="IPR025616">
    <property type="entry name" value="YpjP"/>
</dbReference>
<accession>A0A8J2ZSX8</accession>
<comment type="caution">
    <text evidence="2">The sequence shown here is derived from an EMBL/GenBank/DDBJ whole genome shotgun (WGS) entry which is preliminary data.</text>
</comment>
<evidence type="ECO:0000313" key="3">
    <source>
        <dbReference type="Proteomes" id="UP000656813"/>
    </source>
</evidence>
<sequence>MPKWLIKSFVTLVTILTLGTVVPSVNYHTEQKPSSKESINGPSAQSPRTELTVDAVEEAAPEITEETERSWSTIASQYDNVDEMIPHFQTYAVEEAKTQGFVKFGDTIGKRLGDTYTQSILPKFGEAVASLGNTMDVDTLKNLAVSNNPAGGTGERILNLYDERTGKEILKFHVRRDHPPQDGYWFNFHYHTAEDQYQVHHELGKVYWDKNTPPQWMS</sequence>
<dbReference type="Proteomes" id="UP000656813">
    <property type="component" value="Unassembled WGS sequence"/>
</dbReference>
<name>A0A8J2ZSX8_9BACL</name>
<dbReference type="Pfam" id="PF14005">
    <property type="entry name" value="YpjP"/>
    <property type="match status" value="1"/>
</dbReference>
<feature type="compositionally biased region" description="Polar residues" evidence="1">
    <location>
        <begin position="36"/>
        <end position="49"/>
    </location>
</feature>
<dbReference type="GO" id="GO:0051301">
    <property type="term" value="P:cell division"/>
    <property type="evidence" value="ECO:0007669"/>
    <property type="project" value="UniProtKB-KW"/>
</dbReference>
<reference evidence="2" key="1">
    <citation type="journal article" date="2014" name="Int. J. Syst. Evol. Microbiol.">
        <title>Complete genome sequence of Corynebacterium casei LMG S-19264T (=DSM 44701T), isolated from a smear-ripened cheese.</title>
        <authorList>
            <consortium name="US DOE Joint Genome Institute (JGI-PGF)"/>
            <person name="Walter F."/>
            <person name="Albersmeier A."/>
            <person name="Kalinowski J."/>
            <person name="Ruckert C."/>
        </authorList>
    </citation>
    <scope>NUCLEOTIDE SEQUENCE</scope>
    <source>
        <strain evidence="2">CGMCC 1.12777</strain>
    </source>
</reference>
<dbReference type="RefSeq" id="WP_188495644.1">
    <property type="nucleotide sequence ID" value="NZ_BMFV01000002.1"/>
</dbReference>
<keyword evidence="2" id="KW-0131">Cell cycle</keyword>
<proteinExistence type="predicted"/>
<gene>
    <name evidence="2" type="primary">ypjP</name>
    <name evidence="2" type="ORF">GCM10007096_04500</name>
</gene>
<organism evidence="2 3">
    <name type="scientific">Pullulanibacillus pueri</name>
    <dbReference type="NCBI Taxonomy" id="1437324"/>
    <lineage>
        <taxon>Bacteria</taxon>
        <taxon>Bacillati</taxon>
        <taxon>Bacillota</taxon>
        <taxon>Bacilli</taxon>
        <taxon>Bacillales</taxon>
        <taxon>Sporolactobacillaceae</taxon>
        <taxon>Pullulanibacillus</taxon>
    </lineage>
</organism>